<keyword evidence="3" id="KW-1185">Reference proteome</keyword>
<evidence type="ECO:0000256" key="1">
    <source>
        <dbReference type="SAM" id="MobiDB-lite"/>
    </source>
</evidence>
<protein>
    <submittedName>
        <fullName evidence="2">Uncharacterized protein</fullName>
    </submittedName>
</protein>
<feature type="region of interest" description="Disordered" evidence="1">
    <location>
        <begin position="60"/>
        <end position="98"/>
    </location>
</feature>
<sequence length="165" mass="18407">MYESSAFKSFSHFSFYSLFALSILRIAGPGQSRSRFKKTLLFSRVMMSGDSPGLDSRSIPASYDLPDDARPGELPPVIPLSSTGKLSHSNHDSGSETIEEVTTIVKKTLPSPEPRPKIYQKNGIDSDNNNKLKLENKFAENNKEDNDACVNCLYYTQQFCECVIL</sequence>
<proteinExistence type="predicted"/>
<name>A0A8J5QXU9_9HYME</name>
<organism evidence="2 3">
    <name type="scientific">Cotesia typhae</name>
    <dbReference type="NCBI Taxonomy" id="2053667"/>
    <lineage>
        <taxon>Eukaryota</taxon>
        <taxon>Metazoa</taxon>
        <taxon>Ecdysozoa</taxon>
        <taxon>Arthropoda</taxon>
        <taxon>Hexapoda</taxon>
        <taxon>Insecta</taxon>
        <taxon>Pterygota</taxon>
        <taxon>Neoptera</taxon>
        <taxon>Endopterygota</taxon>
        <taxon>Hymenoptera</taxon>
        <taxon>Apocrita</taxon>
        <taxon>Ichneumonoidea</taxon>
        <taxon>Braconidae</taxon>
        <taxon>Microgastrinae</taxon>
        <taxon>Cotesia</taxon>
    </lineage>
</organism>
<comment type="caution">
    <text evidence="2">The sequence shown here is derived from an EMBL/GenBank/DDBJ whole genome shotgun (WGS) entry which is preliminary data.</text>
</comment>
<dbReference type="OrthoDB" id="6608749at2759"/>
<reference evidence="2" key="1">
    <citation type="submission" date="2020-03" db="EMBL/GenBank/DDBJ databases">
        <authorList>
            <person name="Chebbi M.A."/>
            <person name="Drezen J.M."/>
        </authorList>
    </citation>
    <scope>NUCLEOTIDE SEQUENCE</scope>
    <source>
        <tissue evidence="2">Whole body</tissue>
    </source>
</reference>
<evidence type="ECO:0000313" key="3">
    <source>
        <dbReference type="Proteomes" id="UP000729913"/>
    </source>
</evidence>
<evidence type="ECO:0000313" key="2">
    <source>
        <dbReference type="EMBL" id="KAG8038262.1"/>
    </source>
</evidence>
<dbReference type="EMBL" id="JAAOIC020000044">
    <property type="protein sequence ID" value="KAG8038262.1"/>
    <property type="molecule type" value="Genomic_DNA"/>
</dbReference>
<dbReference type="Proteomes" id="UP000729913">
    <property type="component" value="Unassembled WGS sequence"/>
</dbReference>
<reference evidence="2" key="2">
    <citation type="submission" date="2021-04" db="EMBL/GenBank/DDBJ databases">
        <title>Genome-wide patterns of bracovirus chromosomal integration into multiple host tissues during parasitism.</title>
        <authorList>
            <person name="Chebbi M.A.C."/>
        </authorList>
    </citation>
    <scope>NUCLEOTIDE SEQUENCE</scope>
    <source>
        <tissue evidence="2">Whole body</tissue>
    </source>
</reference>
<dbReference type="AlphaFoldDB" id="A0A8J5QXU9"/>
<accession>A0A8J5QXU9</accession>
<gene>
    <name evidence="2" type="ORF">G9C98_006589</name>
</gene>